<evidence type="ECO:0000256" key="1">
    <source>
        <dbReference type="SAM" id="MobiDB-lite"/>
    </source>
</evidence>
<feature type="region of interest" description="Disordered" evidence="1">
    <location>
        <begin position="1"/>
        <end position="31"/>
    </location>
</feature>
<protein>
    <submittedName>
        <fullName evidence="2">Uncharacterized protein</fullName>
    </submittedName>
</protein>
<dbReference type="EMBL" id="CAJNOL010000614">
    <property type="protein sequence ID" value="CAF1138885.1"/>
    <property type="molecule type" value="Genomic_DNA"/>
</dbReference>
<dbReference type="Proteomes" id="UP000663870">
    <property type="component" value="Unassembled WGS sequence"/>
</dbReference>
<feature type="compositionally biased region" description="Low complexity" evidence="1">
    <location>
        <begin position="8"/>
        <end position="24"/>
    </location>
</feature>
<reference evidence="2" key="1">
    <citation type="submission" date="2021-02" db="EMBL/GenBank/DDBJ databases">
        <authorList>
            <person name="Nowell W R."/>
        </authorList>
    </citation>
    <scope>NUCLEOTIDE SEQUENCE</scope>
</reference>
<accession>A0A814RWI5</accession>
<keyword evidence="3" id="KW-1185">Reference proteome</keyword>
<evidence type="ECO:0000313" key="2">
    <source>
        <dbReference type="EMBL" id="CAF1138885.1"/>
    </source>
</evidence>
<sequence>MNHHPHLTKASPTTTTTTTSTAGSSDEHTSSVVNAEKMFVINGSLSQEPTTPCVLNTPNTCTKNSTFFYEIPASMHTTTLSGKINKYVFFFILI</sequence>
<proteinExistence type="predicted"/>
<gene>
    <name evidence="2" type="ORF">JXQ802_LOCUS21109</name>
</gene>
<organism evidence="2 3">
    <name type="scientific">Rotaria sordida</name>
    <dbReference type="NCBI Taxonomy" id="392033"/>
    <lineage>
        <taxon>Eukaryota</taxon>
        <taxon>Metazoa</taxon>
        <taxon>Spiralia</taxon>
        <taxon>Gnathifera</taxon>
        <taxon>Rotifera</taxon>
        <taxon>Eurotatoria</taxon>
        <taxon>Bdelloidea</taxon>
        <taxon>Philodinida</taxon>
        <taxon>Philodinidae</taxon>
        <taxon>Rotaria</taxon>
    </lineage>
</organism>
<dbReference type="AlphaFoldDB" id="A0A814RWI5"/>
<name>A0A814RWI5_9BILA</name>
<comment type="caution">
    <text evidence="2">The sequence shown here is derived from an EMBL/GenBank/DDBJ whole genome shotgun (WGS) entry which is preliminary data.</text>
</comment>
<evidence type="ECO:0000313" key="3">
    <source>
        <dbReference type="Proteomes" id="UP000663870"/>
    </source>
</evidence>